<dbReference type="SUPFAM" id="SSF52266">
    <property type="entry name" value="SGNH hydrolase"/>
    <property type="match status" value="1"/>
</dbReference>
<evidence type="ECO:0000313" key="3">
    <source>
        <dbReference type="Proteomes" id="UP000186868"/>
    </source>
</evidence>
<dbReference type="InterPro" id="IPR051058">
    <property type="entry name" value="GDSL_Est/Lipase"/>
</dbReference>
<protein>
    <recommendedName>
        <fullName evidence="4">GDSL family lipase</fullName>
    </recommendedName>
</protein>
<dbReference type="PANTHER" id="PTHR45648">
    <property type="entry name" value="GDSL LIPASE/ACYLHYDROLASE FAMILY PROTEIN (AFU_ORTHOLOGUE AFUA_4G14700)"/>
    <property type="match status" value="1"/>
</dbReference>
<dbReference type="EMBL" id="MRCB01000006">
    <property type="protein sequence ID" value="OKH24431.1"/>
    <property type="molecule type" value="Genomic_DNA"/>
</dbReference>
<dbReference type="InterPro" id="IPR001087">
    <property type="entry name" value="GDSL"/>
</dbReference>
<reference evidence="2 3" key="1">
    <citation type="submission" date="2016-11" db="EMBL/GenBank/DDBJ databases">
        <title>Draft Genome Sequences of Nine Cyanobacterial Strains from Diverse Habitats.</title>
        <authorList>
            <person name="Zhu T."/>
            <person name="Hou S."/>
            <person name="Lu X."/>
            <person name="Hess W.R."/>
        </authorList>
    </citation>
    <scope>NUCLEOTIDE SEQUENCE [LARGE SCALE GENOMIC DNA]</scope>
    <source>
        <strain evidence="2 3">NIES-593</strain>
    </source>
</reference>
<dbReference type="OrthoDB" id="5292073at2"/>
<comment type="caution">
    <text evidence="2">The sequence shown here is derived from an EMBL/GenBank/DDBJ whole genome shotgun (WGS) entry which is preliminary data.</text>
</comment>
<evidence type="ECO:0000313" key="2">
    <source>
        <dbReference type="EMBL" id="OKH24431.1"/>
    </source>
</evidence>
<keyword evidence="3" id="KW-1185">Reference proteome</keyword>
<dbReference type="AlphaFoldDB" id="A0A1U7HLK4"/>
<dbReference type="Gene3D" id="3.40.50.1110">
    <property type="entry name" value="SGNH hydrolase"/>
    <property type="match status" value="1"/>
</dbReference>
<accession>A0A1U7HLK4</accession>
<dbReference type="GO" id="GO:0016788">
    <property type="term" value="F:hydrolase activity, acting on ester bonds"/>
    <property type="evidence" value="ECO:0007669"/>
    <property type="project" value="InterPro"/>
</dbReference>
<keyword evidence="1" id="KW-0378">Hydrolase</keyword>
<dbReference type="RefSeq" id="WP_073598913.1">
    <property type="nucleotide sequence ID" value="NZ_MRCB01000006.1"/>
</dbReference>
<dbReference type="InterPro" id="IPR036514">
    <property type="entry name" value="SGNH_hydro_sf"/>
</dbReference>
<proteinExistence type="predicted"/>
<name>A0A1U7HLK4_9CYAN</name>
<dbReference type="STRING" id="1921803.NIES593_07040"/>
<dbReference type="Proteomes" id="UP000186868">
    <property type="component" value="Unassembled WGS sequence"/>
</dbReference>
<organism evidence="2 3">
    <name type="scientific">Hydrococcus rivularis NIES-593</name>
    <dbReference type="NCBI Taxonomy" id="1921803"/>
    <lineage>
        <taxon>Bacteria</taxon>
        <taxon>Bacillati</taxon>
        <taxon>Cyanobacteriota</taxon>
        <taxon>Cyanophyceae</taxon>
        <taxon>Pleurocapsales</taxon>
        <taxon>Hydrococcaceae</taxon>
        <taxon>Hydrococcus</taxon>
    </lineage>
</organism>
<sequence length="313" mass="33835">MPENNSDNLTGLGSNEPLVGLASSETNGIDDLYVFGDSLSDIGNTFNLVGGPPSPPYFNGRFTNGPTWVEILAQNVGVDDLTASTDLSVTGSFDGKTIDRSVNFAYGGTETEGNTGSRGLLPTVVDQVAQFTQDHDRFQKSADANDLFVIWGGANDYFFDSSAKPKDVVDNITDSIESLYRRGGRDFLIPNLPDLGRTPGALTGGDVFGEKIVRSSKELTKISNRHNSLLAKNLDKLEKKLPDDVDITLFDVNSLFDRAIAEPQRFGLTVVDRPFLSVDPASGANPDQYLFWDNVHPTATIHRVLGEAASSIL</sequence>
<dbReference type="Pfam" id="PF00657">
    <property type="entry name" value="Lipase_GDSL"/>
    <property type="match status" value="1"/>
</dbReference>
<evidence type="ECO:0000256" key="1">
    <source>
        <dbReference type="ARBA" id="ARBA00022801"/>
    </source>
</evidence>
<gene>
    <name evidence="2" type="ORF">NIES593_07040</name>
</gene>
<evidence type="ECO:0008006" key="4">
    <source>
        <dbReference type="Google" id="ProtNLM"/>
    </source>
</evidence>
<dbReference type="PANTHER" id="PTHR45648:SF22">
    <property type="entry name" value="GDSL LIPASE_ACYLHYDROLASE FAMILY PROTEIN (AFU_ORTHOLOGUE AFUA_4G14700)"/>
    <property type="match status" value="1"/>
</dbReference>
<dbReference type="CDD" id="cd01846">
    <property type="entry name" value="fatty_acyltransferase_like"/>
    <property type="match status" value="1"/>
</dbReference>